<evidence type="ECO:0000256" key="3">
    <source>
        <dbReference type="ARBA" id="ARBA00023125"/>
    </source>
</evidence>
<dbReference type="PANTHER" id="PTHR30537:SF3">
    <property type="entry name" value="TRANSCRIPTIONAL REGULATORY PROTEIN"/>
    <property type="match status" value="1"/>
</dbReference>
<dbReference type="SUPFAM" id="SSF46785">
    <property type="entry name" value="Winged helix' DNA-binding domain"/>
    <property type="match status" value="1"/>
</dbReference>
<proteinExistence type="inferred from homology"/>
<dbReference type="InterPro" id="IPR058163">
    <property type="entry name" value="LysR-type_TF_proteobact-type"/>
</dbReference>
<dbReference type="Pfam" id="PF00126">
    <property type="entry name" value="HTH_1"/>
    <property type="match status" value="1"/>
</dbReference>
<organism evidence="6 7">
    <name type="scientific">Phenylobacterium soli</name>
    <dbReference type="NCBI Taxonomy" id="2170551"/>
    <lineage>
        <taxon>Bacteria</taxon>
        <taxon>Pseudomonadati</taxon>
        <taxon>Pseudomonadota</taxon>
        <taxon>Alphaproteobacteria</taxon>
        <taxon>Caulobacterales</taxon>
        <taxon>Caulobacteraceae</taxon>
        <taxon>Phenylobacterium</taxon>
    </lineage>
</organism>
<evidence type="ECO:0000259" key="5">
    <source>
        <dbReference type="PROSITE" id="PS50931"/>
    </source>
</evidence>
<feature type="domain" description="HTH lysR-type" evidence="5">
    <location>
        <begin position="6"/>
        <end position="63"/>
    </location>
</feature>
<dbReference type="Gene3D" id="3.40.190.290">
    <property type="match status" value="1"/>
</dbReference>
<comment type="similarity">
    <text evidence="1">Belongs to the LysR transcriptional regulatory family.</text>
</comment>
<evidence type="ECO:0000256" key="1">
    <source>
        <dbReference type="ARBA" id="ARBA00009437"/>
    </source>
</evidence>
<dbReference type="EMBL" id="QFYQ01000001">
    <property type="protein sequence ID" value="RAK54398.1"/>
    <property type="molecule type" value="Genomic_DNA"/>
</dbReference>
<dbReference type="SUPFAM" id="SSF53850">
    <property type="entry name" value="Periplasmic binding protein-like II"/>
    <property type="match status" value="1"/>
</dbReference>
<dbReference type="Pfam" id="PF03466">
    <property type="entry name" value="LysR_substrate"/>
    <property type="match status" value="1"/>
</dbReference>
<dbReference type="InterPro" id="IPR000847">
    <property type="entry name" value="LysR_HTH_N"/>
</dbReference>
<evidence type="ECO:0000313" key="7">
    <source>
        <dbReference type="Proteomes" id="UP000249254"/>
    </source>
</evidence>
<gene>
    <name evidence="6" type="ORF">DJ017_07620</name>
</gene>
<dbReference type="GO" id="GO:0003700">
    <property type="term" value="F:DNA-binding transcription factor activity"/>
    <property type="evidence" value="ECO:0007669"/>
    <property type="project" value="InterPro"/>
</dbReference>
<dbReference type="AlphaFoldDB" id="A0A328ANI1"/>
<evidence type="ECO:0000313" key="6">
    <source>
        <dbReference type="EMBL" id="RAK54398.1"/>
    </source>
</evidence>
<protein>
    <submittedName>
        <fullName evidence="6">LysR family transcriptional regulator</fullName>
    </submittedName>
</protein>
<keyword evidence="7" id="KW-1185">Reference proteome</keyword>
<comment type="caution">
    <text evidence="6">The sequence shown here is derived from an EMBL/GenBank/DDBJ whole genome shotgun (WGS) entry which is preliminary data.</text>
</comment>
<dbReference type="PANTHER" id="PTHR30537">
    <property type="entry name" value="HTH-TYPE TRANSCRIPTIONAL REGULATOR"/>
    <property type="match status" value="1"/>
</dbReference>
<sequence length="303" mass="33125">MQVKMLDWNDLRVALAVGRTGSAAAAARELGVDATTVSRRITALEGALGQPLFERRPDGFHLVEGREDLMARAERVEAEMDAFQAFAVGRRRRLEGRVRVTATETMVAHLLGPVVFRLRRDHPGLKVEIVVDDRRLDLVHAEADVALRVGSTPTEPSLIGQRLPDSCWSLYCSRAYAAAYGRPGTPESLADHLLVAGEGPLAAIAPLTWLEAQASAAEVVCRCNTIPNLAALVAAGVGVSVLPCVIGETSEELLRCLPPPPELRSELWLLYHESQRRSDLVRPFVEALAREVRAQRRLLDPQA</sequence>
<keyword evidence="4" id="KW-0804">Transcription</keyword>
<dbReference type="GO" id="GO:0006351">
    <property type="term" value="P:DNA-templated transcription"/>
    <property type="evidence" value="ECO:0007669"/>
    <property type="project" value="TreeGrafter"/>
</dbReference>
<accession>A0A328ANI1</accession>
<dbReference type="OrthoDB" id="9787460at2"/>
<reference evidence="7" key="1">
    <citation type="submission" date="2018-05" db="EMBL/GenBank/DDBJ databases">
        <authorList>
            <person name="Li X."/>
        </authorList>
    </citation>
    <scope>NUCLEOTIDE SEQUENCE [LARGE SCALE GENOMIC DNA]</scope>
    <source>
        <strain evidence="7">LX32</strain>
    </source>
</reference>
<evidence type="ECO:0000256" key="2">
    <source>
        <dbReference type="ARBA" id="ARBA00023015"/>
    </source>
</evidence>
<name>A0A328ANI1_9CAUL</name>
<dbReference type="InterPro" id="IPR036388">
    <property type="entry name" value="WH-like_DNA-bd_sf"/>
</dbReference>
<keyword evidence="3" id="KW-0238">DNA-binding</keyword>
<keyword evidence="2" id="KW-0805">Transcription regulation</keyword>
<dbReference type="Gene3D" id="1.10.10.10">
    <property type="entry name" value="Winged helix-like DNA-binding domain superfamily/Winged helix DNA-binding domain"/>
    <property type="match status" value="1"/>
</dbReference>
<dbReference type="GO" id="GO:0043565">
    <property type="term" value="F:sequence-specific DNA binding"/>
    <property type="evidence" value="ECO:0007669"/>
    <property type="project" value="TreeGrafter"/>
</dbReference>
<dbReference type="InterPro" id="IPR005119">
    <property type="entry name" value="LysR_subst-bd"/>
</dbReference>
<dbReference type="PROSITE" id="PS50931">
    <property type="entry name" value="HTH_LYSR"/>
    <property type="match status" value="1"/>
</dbReference>
<dbReference type="InterPro" id="IPR036390">
    <property type="entry name" value="WH_DNA-bd_sf"/>
</dbReference>
<dbReference type="Proteomes" id="UP000249254">
    <property type="component" value="Unassembled WGS sequence"/>
</dbReference>
<evidence type="ECO:0000256" key="4">
    <source>
        <dbReference type="ARBA" id="ARBA00023163"/>
    </source>
</evidence>
<dbReference type="RefSeq" id="WP_111528149.1">
    <property type="nucleotide sequence ID" value="NZ_JBHRSG010000004.1"/>
</dbReference>